<dbReference type="EC" id="6.1.1.3" evidence="2"/>
<evidence type="ECO:0000259" key="11">
    <source>
        <dbReference type="PROSITE" id="PS50862"/>
    </source>
</evidence>
<keyword evidence="3" id="KW-0436">Ligase</keyword>
<dbReference type="Proteomes" id="UP001590950">
    <property type="component" value="Unassembled WGS sequence"/>
</dbReference>
<keyword evidence="7" id="KW-0030">Aminoacyl-tRNA synthetase</keyword>
<dbReference type="InterPro" id="IPR033728">
    <property type="entry name" value="ThrRS_core"/>
</dbReference>
<dbReference type="SUPFAM" id="SSF52954">
    <property type="entry name" value="Class II aaRS ABD-related"/>
    <property type="match status" value="1"/>
</dbReference>
<evidence type="ECO:0000256" key="6">
    <source>
        <dbReference type="ARBA" id="ARBA00022917"/>
    </source>
</evidence>
<keyword evidence="6" id="KW-0648">Protein biosynthesis</keyword>
<dbReference type="InterPro" id="IPR002314">
    <property type="entry name" value="aa-tRNA-synt_IIb"/>
</dbReference>
<gene>
    <name evidence="12" type="ORF">N7G274_007892</name>
</gene>
<evidence type="ECO:0000256" key="8">
    <source>
        <dbReference type="ARBA" id="ARBA00031900"/>
    </source>
</evidence>
<organism evidence="12 13">
    <name type="scientific">Stereocaulon virgatum</name>
    <dbReference type="NCBI Taxonomy" id="373712"/>
    <lineage>
        <taxon>Eukaryota</taxon>
        <taxon>Fungi</taxon>
        <taxon>Dikarya</taxon>
        <taxon>Ascomycota</taxon>
        <taxon>Pezizomycotina</taxon>
        <taxon>Lecanoromycetes</taxon>
        <taxon>OSLEUM clade</taxon>
        <taxon>Lecanoromycetidae</taxon>
        <taxon>Lecanorales</taxon>
        <taxon>Lecanorineae</taxon>
        <taxon>Stereocaulaceae</taxon>
        <taxon>Stereocaulon</taxon>
    </lineage>
</organism>
<dbReference type="InterPro" id="IPR002320">
    <property type="entry name" value="Thr-tRNA-ligase_IIa"/>
</dbReference>
<evidence type="ECO:0000313" key="12">
    <source>
        <dbReference type="EMBL" id="KAL2039224.1"/>
    </source>
</evidence>
<evidence type="ECO:0000256" key="9">
    <source>
        <dbReference type="ARBA" id="ARBA00049515"/>
    </source>
</evidence>
<keyword evidence="13" id="KW-1185">Reference proteome</keyword>
<dbReference type="InterPro" id="IPR036621">
    <property type="entry name" value="Anticodon-bd_dom_sf"/>
</dbReference>
<evidence type="ECO:0000313" key="13">
    <source>
        <dbReference type="Proteomes" id="UP001590950"/>
    </source>
</evidence>
<sequence length="567" mass="64297">MRPSLLLRPLQKTRTLGPFSVGLPNRTVERTYCECPCSASPAPSSTTALQGKGATSQQGKTEKGEDHRTIGTAQHFFTSDSSSPGTPFFHPDGTHIFQKLTAFIRAQYPDYGFREVLTPTIYKDTLWKQSGHWDNYRDDMFAVTGNTTKKPTETVPRRGSINGDVKSQQIIQEEIDLDNYALKPMNCPGHCLLYKSKRRSYRDLPLRYAEFSPLHRNEISGALSGLTRVRRFHQDDGHIFCRPSQIKEEVLKSLQFVRMVYETLHFCISDLRFFLSTRPKSGFIGTEREWAIAEDQLWAALDSENQTSWTTKEGDGAFYGPKIDIALRDKMGKEHQTATIQLDFQLPQRFGLEYEAPAPELEAQGLTTDDPELRKSKGLVAPVMIHRAVLGSLERFIALLLEHDSGKLPFWLSPRQVIILTVTNRDHIIDPAKNAQRSLSNAPDKHMSEPRQLDHPRYIVDLDDGPESIAQKIVTARKNKYNLICVMGERNLEGGGRDSQHMTFDVEVNRDSQPNMVKTWDTIESIRPGSQAPRQKDRGVGRNSGLSVRLKVWELKKLIESLSGKYL</sequence>
<keyword evidence="4" id="KW-0547">Nucleotide-binding</keyword>
<keyword evidence="5" id="KW-0067">ATP-binding</keyword>
<accession>A0ABR3ZZW7</accession>
<dbReference type="PANTHER" id="PTHR11451">
    <property type="entry name" value="THREONINE-TRNA LIGASE"/>
    <property type="match status" value="1"/>
</dbReference>
<evidence type="ECO:0000256" key="5">
    <source>
        <dbReference type="ARBA" id="ARBA00022840"/>
    </source>
</evidence>
<dbReference type="PRINTS" id="PR01047">
    <property type="entry name" value="TRNASYNTHTHR"/>
</dbReference>
<dbReference type="Pfam" id="PF00587">
    <property type="entry name" value="tRNA-synt_2b"/>
    <property type="match status" value="1"/>
</dbReference>
<comment type="catalytic activity">
    <reaction evidence="9">
        <text>tRNA(Thr) + L-threonine + ATP = L-threonyl-tRNA(Thr) + AMP + diphosphate + H(+)</text>
        <dbReference type="Rhea" id="RHEA:24624"/>
        <dbReference type="Rhea" id="RHEA-COMP:9670"/>
        <dbReference type="Rhea" id="RHEA-COMP:9704"/>
        <dbReference type="ChEBI" id="CHEBI:15378"/>
        <dbReference type="ChEBI" id="CHEBI:30616"/>
        <dbReference type="ChEBI" id="CHEBI:33019"/>
        <dbReference type="ChEBI" id="CHEBI:57926"/>
        <dbReference type="ChEBI" id="CHEBI:78442"/>
        <dbReference type="ChEBI" id="CHEBI:78534"/>
        <dbReference type="ChEBI" id="CHEBI:456215"/>
        <dbReference type="EC" id="6.1.1.3"/>
    </reaction>
</comment>
<dbReference type="Gene3D" id="3.40.50.800">
    <property type="entry name" value="Anticodon-binding domain"/>
    <property type="match status" value="1"/>
</dbReference>
<reference evidence="12 13" key="1">
    <citation type="submission" date="2024-09" db="EMBL/GenBank/DDBJ databases">
        <title>Rethinking Asexuality: The Enigmatic Case of Functional Sexual Genes in Lepraria (Stereocaulaceae).</title>
        <authorList>
            <person name="Doellman M."/>
            <person name="Sun Y."/>
            <person name="Barcenas-Pena A."/>
            <person name="Lumbsch H.T."/>
            <person name="Grewe F."/>
        </authorList>
    </citation>
    <scope>NUCLEOTIDE SEQUENCE [LARGE SCALE GENOMIC DNA]</scope>
    <source>
        <strain evidence="12 13">Mercado 3170</strain>
    </source>
</reference>
<evidence type="ECO:0000256" key="1">
    <source>
        <dbReference type="ARBA" id="ARBA00008226"/>
    </source>
</evidence>
<dbReference type="PROSITE" id="PS50862">
    <property type="entry name" value="AA_TRNA_LIGASE_II"/>
    <property type="match status" value="1"/>
</dbReference>
<feature type="region of interest" description="Disordered" evidence="10">
    <location>
        <begin position="41"/>
        <end position="66"/>
    </location>
</feature>
<evidence type="ECO:0000256" key="3">
    <source>
        <dbReference type="ARBA" id="ARBA00022598"/>
    </source>
</evidence>
<dbReference type="CDD" id="cd00771">
    <property type="entry name" value="ThrRS_core"/>
    <property type="match status" value="1"/>
</dbReference>
<proteinExistence type="inferred from homology"/>
<comment type="similarity">
    <text evidence="1">Belongs to the class-II aminoacyl-tRNA synthetase family.</text>
</comment>
<name>A0ABR3ZZW7_9LECA</name>
<protein>
    <recommendedName>
        <fullName evidence="2">threonine--tRNA ligase</fullName>
        <ecNumber evidence="2">6.1.1.3</ecNumber>
    </recommendedName>
    <alternativeName>
        <fullName evidence="8">Threonyl-tRNA synthetase</fullName>
    </alternativeName>
</protein>
<evidence type="ECO:0000256" key="10">
    <source>
        <dbReference type="SAM" id="MobiDB-lite"/>
    </source>
</evidence>
<comment type="caution">
    <text evidence="12">The sequence shown here is derived from an EMBL/GenBank/DDBJ whole genome shotgun (WGS) entry which is preliminary data.</text>
</comment>
<dbReference type="InterPro" id="IPR006195">
    <property type="entry name" value="aa-tRNA-synth_II"/>
</dbReference>
<dbReference type="SUPFAM" id="SSF55681">
    <property type="entry name" value="Class II aaRS and biotin synthetases"/>
    <property type="match status" value="1"/>
</dbReference>
<evidence type="ECO:0000256" key="4">
    <source>
        <dbReference type="ARBA" id="ARBA00022741"/>
    </source>
</evidence>
<evidence type="ECO:0000256" key="7">
    <source>
        <dbReference type="ARBA" id="ARBA00023146"/>
    </source>
</evidence>
<dbReference type="Gene3D" id="3.30.930.10">
    <property type="entry name" value="Bira Bifunctional Protein, Domain 2"/>
    <property type="match status" value="1"/>
</dbReference>
<feature type="domain" description="Aminoacyl-transfer RNA synthetases class-II family profile" evidence="11">
    <location>
        <begin position="90"/>
        <end position="409"/>
    </location>
</feature>
<dbReference type="EMBL" id="JBEFKJ010000026">
    <property type="protein sequence ID" value="KAL2039224.1"/>
    <property type="molecule type" value="Genomic_DNA"/>
</dbReference>
<dbReference type="InterPro" id="IPR045864">
    <property type="entry name" value="aa-tRNA-synth_II/BPL/LPL"/>
</dbReference>
<dbReference type="PANTHER" id="PTHR11451:SF50">
    <property type="entry name" value="THREONINE--TRNA LIGASE, MITOCHONDRIAL"/>
    <property type="match status" value="1"/>
</dbReference>
<evidence type="ECO:0000256" key="2">
    <source>
        <dbReference type="ARBA" id="ARBA00013163"/>
    </source>
</evidence>